<dbReference type="Proteomes" id="UP001233535">
    <property type="component" value="Unassembled WGS sequence"/>
</dbReference>
<sequence>MSVNERLNEQMIGFSRVAERSIPIARQLLGKGLCLLGAQYGGLVGDHGDHGECLDPVLEMVETELLKERYGSWSVGQGGQSCTYGYHSTYLDALLTQAGVTREQLEMLGRSPEVDRLIEQQPWAKNYRRDFLVHHRSSEQVRMRKKEQDRECRELGLVAPDSTDLVEHVRSALRTELHKLGYEVVSRPYHGLGEIFTNQHRVDGVAIEFALDVRGVPIAGLPIISKLMMMPVLEVSSCDERLRQQFMRGEFFKLAESYVPNFGCYRVAWTVEGMELLVHAYRLFLDAVTPELEKVCSEIGR</sequence>
<reference evidence="1 2" key="1">
    <citation type="submission" date="2023-04" db="EMBL/GenBank/DDBJ databases">
        <title>Lysobacter sp. strain UC isolated from soil sample.</title>
        <authorList>
            <person name="Choksket S."/>
            <person name="Harshvardhan F."/>
            <person name="Rana R."/>
            <person name="Patil P.B."/>
            <person name="Korpole S."/>
        </authorList>
    </citation>
    <scope>NUCLEOTIDE SEQUENCE [LARGE SCALE GENOMIC DNA]</scope>
    <source>
        <strain evidence="1 2">UC</strain>
    </source>
</reference>
<protein>
    <submittedName>
        <fullName evidence="1">Uncharacterized protein</fullName>
    </submittedName>
</protein>
<evidence type="ECO:0000313" key="1">
    <source>
        <dbReference type="EMBL" id="MDR0183576.1"/>
    </source>
</evidence>
<dbReference type="RefSeq" id="WP_309262718.1">
    <property type="nucleotide sequence ID" value="NZ_JARUHG010000003.1"/>
</dbReference>
<accession>A0ABU1CF51</accession>
<organism evidence="1 2">
    <name type="scientific">Lysobacter arvi</name>
    <dbReference type="NCBI Taxonomy" id="3038776"/>
    <lineage>
        <taxon>Bacteria</taxon>
        <taxon>Pseudomonadati</taxon>
        <taxon>Pseudomonadota</taxon>
        <taxon>Gammaproteobacteria</taxon>
        <taxon>Lysobacterales</taxon>
        <taxon>Lysobacteraceae</taxon>
        <taxon>Lysobacter</taxon>
    </lineage>
</organism>
<proteinExistence type="predicted"/>
<gene>
    <name evidence="1" type="ORF">P8609_11460</name>
</gene>
<evidence type="ECO:0000313" key="2">
    <source>
        <dbReference type="Proteomes" id="UP001233535"/>
    </source>
</evidence>
<keyword evidence="2" id="KW-1185">Reference proteome</keyword>
<comment type="caution">
    <text evidence="1">The sequence shown here is derived from an EMBL/GenBank/DDBJ whole genome shotgun (WGS) entry which is preliminary data.</text>
</comment>
<name>A0ABU1CF51_9GAMM</name>
<dbReference type="EMBL" id="JARUHG010000003">
    <property type="protein sequence ID" value="MDR0183576.1"/>
    <property type="molecule type" value="Genomic_DNA"/>
</dbReference>